<evidence type="ECO:0000313" key="10">
    <source>
        <dbReference type="Proteomes" id="UP000000851"/>
    </source>
</evidence>
<evidence type="ECO:0000256" key="7">
    <source>
        <dbReference type="ARBA" id="ARBA00032230"/>
    </source>
</evidence>
<dbReference type="EC" id="3.2.1.23" evidence="3"/>
<dbReference type="InParanoid" id="C7Q385"/>
<dbReference type="InterPro" id="IPR023230">
    <property type="entry name" value="Glyco_hydro_2_CS"/>
</dbReference>
<evidence type="ECO:0000259" key="8">
    <source>
        <dbReference type="SMART" id="SM01038"/>
    </source>
</evidence>
<dbReference type="InterPro" id="IPR013783">
    <property type="entry name" value="Ig-like_fold"/>
</dbReference>
<dbReference type="Pfam" id="PF02837">
    <property type="entry name" value="Glyco_hydro_2_N"/>
    <property type="match status" value="1"/>
</dbReference>
<proteinExistence type="inferred from homology"/>
<keyword evidence="5 9" id="KW-0378">Hydrolase</keyword>
<dbReference type="InterPro" id="IPR017853">
    <property type="entry name" value="GH"/>
</dbReference>
<dbReference type="InterPro" id="IPR004199">
    <property type="entry name" value="B-gal_small/dom_5"/>
</dbReference>
<sequence length="1018" mass="112887">MAERYFEDFSPGHGAAPARAAVDSDAARLDLTGEWAFRFSPILVAEPDGFEEPEFDDADWDRLAVPSHWQLHGYGHPAYLNISYPIPVDPPFVPDENATGDYRREFELPASWKGGPAVVRFEGVDSCARVWLNGVELGVSRGSRLPVEFEASAALRAGRNVLAVRVHQYSSGTYLEDQDTWRMSGIFREVSVVARPDGGLRDVFVHADFDAVTGGGRLRIEADAAGPARVSIAGLDVHDLPADGVFEFDRVRPWSAEDPYLYEAVISTDEEQVRVRLGFRSIAITESGVLTVNGRRIVLRGVNRHEFDPDGGRVLTREAMRADVELMKQHNINAVRTSHYPPHPYFLDLCDELGLWVVLECDLETHGFENADTVRWDRNPSDDPRWRAAYLDRIARTVERDKNHPSVILWSLGNEAGEGVNLEAMAAWTRERDPSRPIHYEADHFARFTDVYAQMYRTPADVARIGRGELRPGESFYPAADGEGDPADEPRNQMPFLLTEFGHAMGNGPGALAEYTRLWDRYPRLQGGFIWEWMDQGLRTADARGREFFAYGGDFGEDLHDGNFICDGLVFPDRTPSPGLLEYRKVIEPVRIEPSRIAPGENSASVKIENRYDVIDTSHLRFTWSVERNGIEAAEGVLPVPPLAPGESVDVAVPVPAEPPTAEGGEFWLTVRADLVAKTAWADEGHPIAWGQTQLASNLEPVLAPEPAPVGAAVHPVRAEHHITLGPGLFDPDSGTLLSLAGQPVHGPRLDLWRAPTDNDRGWPQHDAEYWHSRGLHRLRHRTVSLHVADDALTVVVRSAAAASVSGYLTTYRWQAEGENLRVRVRTEPVGRWPERGDVFGEAMVDPALPPDQYAELVRRDKAPSLARLGLRWLLPARWSQVSWFGAGPGEAYPDSRCAARIGRFDATVDQLQIPYVRPQENGNRMETRWIELTDPAGTGVRVEGDPVFNFAARRWSDQALAAARHQSDLTPDTSIHLHTDHAVQGLGSAAVGPGVLPQHRLELGSAEFAFTLTPIAG</sequence>
<dbReference type="AlphaFoldDB" id="C7Q385"/>
<dbReference type="PROSITE" id="PS00719">
    <property type="entry name" value="GLYCOSYL_HYDROL_F2_1"/>
    <property type="match status" value="1"/>
</dbReference>
<dbReference type="InterPro" id="IPR006104">
    <property type="entry name" value="Glyco_hydro_2_N"/>
</dbReference>
<dbReference type="HOGENOM" id="CLU_002346_0_2_11"/>
<dbReference type="InterPro" id="IPR014718">
    <property type="entry name" value="GH-type_carb-bd"/>
</dbReference>
<dbReference type="SUPFAM" id="SSF49785">
    <property type="entry name" value="Galactose-binding domain-like"/>
    <property type="match status" value="1"/>
</dbReference>
<dbReference type="Pfam" id="PF16353">
    <property type="entry name" value="LacZ_4"/>
    <property type="match status" value="1"/>
</dbReference>
<dbReference type="InterPro" id="IPR036156">
    <property type="entry name" value="Beta-gal/glucu_dom_sf"/>
</dbReference>
<dbReference type="Gene3D" id="2.60.40.10">
    <property type="entry name" value="Immunoglobulins"/>
    <property type="match status" value="2"/>
</dbReference>
<dbReference type="InterPro" id="IPR050347">
    <property type="entry name" value="Bact_Beta-galactosidase"/>
</dbReference>
<evidence type="ECO:0000256" key="3">
    <source>
        <dbReference type="ARBA" id="ARBA00012756"/>
    </source>
</evidence>
<dbReference type="Proteomes" id="UP000000851">
    <property type="component" value="Chromosome"/>
</dbReference>
<dbReference type="SUPFAM" id="SSF51445">
    <property type="entry name" value="(Trans)glycosidases"/>
    <property type="match status" value="1"/>
</dbReference>
<organism evidence="9 10">
    <name type="scientific">Catenulispora acidiphila (strain DSM 44928 / JCM 14897 / NBRC 102108 / NRRL B-24433 / ID139908)</name>
    <dbReference type="NCBI Taxonomy" id="479433"/>
    <lineage>
        <taxon>Bacteria</taxon>
        <taxon>Bacillati</taxon>
        <taxon>Actinomycetota</taxon>
        <taxon>Actinomycetes</taxon>
        <taxon>Catenulisporales</taxon>
        <taxon>Catenulisporaceae</taxon>
        <taxon>Catenulispora</taxon>
    </lineage>
</organism>
<dbReference type="PROSITE" id="PS00608">
    <property type="entry name" value="GLYCOSYL_HYDROL_F2_2"/>
    <property type="match status" value="1"/>
</dbReference>
<accession>C7Q385</accession>
<keyword evidence="10" id="KW-1185">Reference proteome</keyword>
<dbReference type="Pfam" id="PF02929">
    <property type="entry name" value="Bgal_small_N"/>
    <property type="match status" value="1"/>
</dbReference>
<name>C7Q385_CATAD</name>
<dbReference type="InterPro" id="IPR008979">
    <property type="entry name" value="Galactose-bd-like_sf"/>
</dbReference>
<dbReference type="InterPro" id="IPR006101">
    <property type="entry name" value="Glyco_hydro_2"/>
</dbReference>
<dbReference type="OrthoDB" id="9762066at2"/>
<dbReference type="Gene3D" id="3.20.20.80">
    <property type="entry name" value="Glycosidases"/>
    <property type="match status" value="1"/>
</dbReference>
<dbReference type="eggNOG" id="COG3250">
    <property type="taxonomic scope" value="Bacteria"/>
</dbReference>
<comment type="catalytic activity">
    <reaction evidence="1">
        <text>Hydrolysis of terminal non-reducing beta-D-galactose residues in beta-D-galactosides.</text>
        <dbReference type="EC" id="3.2.1.23"/>
    </reaction>
</comment>
<dbReference type="GO" id="GO:0030246">
    <property type="term" value="F:carbohydrate binding"/>
    <property type="evidence" value="ECO:0007669"/>
    <property type="project" value="InterPro"/>
</dbReference>
<dbReference type="GO" id="GO:0004565">
    <property type="term" value="F:beta-galactosidase activity"/>
    <property type="evidence" value="ECO:0007669"/>
    <property type="project" value="UniProtKB-EC"/>
</dbReference>
<dbReference type="EMBL" id="CP001700">
    <property type="protein sequence ID" value="ACU73821.1"/>
    <property type="molecule type" value="Genomic_DNA"/>
</dbReference>
<evidence type="ECO:0000256" key="5">
    <source>
        <dbReference type="ARBA" id="ARBA00022801"/>
    </source>
</evidence>
<evidence type="ECO:0000256" key="4">
    <source>
        <dbReference type="ARBA" id="ARBA00013303"/>
    </source>
</evidence>
<dbReference type="PANTHER" id="PTHR46323">
    <property type="entry name" value="BETA-GALACTOSIDASE"/>
    <property type="match status" value="1"/>
</dbReference>
<dbReference type="CAZy" id="GH2">
    <property type="family name" value="Glycoside Hydrolase Family 2"/>
</dbReference>
<dbReference type="InterPro" id="IPR023232">
    <property type="entry name" value="Glyco_hydro_2_AS"/>
</dbReference>
<dbReference type="SUPFAM" id="SSF49303">
    <property type="entry name" value="beta-Galactosidase/glucuronidase domain"/>
    <property type="match status" value="2"/>
</dbReference>
<dbReference type="SMART" id="SM01038">
    <property type="entry name" value="Bgal_small_N"/>
    <property type="match status" value="1"/>
</dbReference>
<evidence type="ECO:0000256" key="6">
    <source>
        <dbReference type="ARBA" id="ARBA00023295"/>
    </source>
</evidence>
<evidence type="ECO:0000256" key="2">
    <source>
        <dbReference type="ARBA" id="ARBA00007401"/>
    </source>
</evidence>
<dbReference type="InterPro" id="IPR011013">
    <property type="entry name" value="Gal_mutarotase_sf_dom"/>
</dbReference>
<dbReference type="InterPro" id="IPR032312">
    <property type="entry name" value="LacZ_4"/>
</dbReference>
<dbReference type="GO" id="GO:0005990">
    <property type="term" value="P:lactose catabolic process"/>
    <property type="evidence" value="ECO:0007669"/>
    <property type="project" value="TreeGrafter"/>
</dbReference>
<keyword evidence="6" id="KW-0326">Glycosidase</keyword>
<protein>
    <recommendedName>
        <fullName evidence="4">Beta-galactosidase</fullName>
        <ecNumber evidence="3">3.2.1.23</ecNumber>
    </recommendedName>
    <alternativeName>
        <fullName evidence="7">Lactase</fullName>
    </alternativeName>
</protein>
<evidence type="ECO:0000256" key="1">
    <source>
        <dbReference type="ARBA" id="ARBA00001412"/>
    </source>
</evidence>
<evidence type="ECO:0000313" key="9">
    <source>
        <dbReference type="EMBL" id="ACU73821.1"/>
    </source>
</evidence>
<dbReference type="PANTHER" id="PTHR46323:SF2">
    <property type="entry name" value="BETA-GALACTOSIDASE"/>
    <property type="match status" value="1"/>
</dbReference>
<dbReference type="Gene3D" id="2.60.120.260">
    <property type="entry name" value="Galactose-binding domain-like"/>
    <property type="match status" value="1"/>
</dbReference>
<dbReference type="Pfam" id="PF02836">
    <property type="entry name" value="Glyco_hydro_2_C"/>
    <property type="match status" value="1"/>
</dbReference>
<feature type="domain" description="Beta galactosidase small chain/" evidence="8">
    <location>
        <begin position="724"/>
        <end position="1014"/>
    </location>
</feature>
<dbReference type="InterPro" id="IPR006103">
    <property type="entry name" value="Glyco_hydro_2_cat"/>
</dbReference>
<dbReference type="SUPFAM" id="SSF74650">
    <property type="entry name" value="Galactose mutarotase-like"/>
    <property type="match status" value="1"/>
</dbReference>
<dbReference type="Gene3D" id="2.70.98.10">
    <property type="match status" value="2"/>
</dbReference>
<dbReference type="RefSeq" id="WP_015793550.1">
    <property type="nucleotide sequence ID" value="NC_013131.1"/>
</dbReference>
<dbReference type="GO" id="GO:0009341">
    <property type="term" value="C:beta-galactosidase complex"/>
    <property type="evidence" value="ECO:0007669"/>
    <property type="project" value="InterPro"/>
</dbReference>
<comment type="similarity">
    <text evidence="2">Belongs to the glycosyl hydrolase 2 family.</text>
</comment>
<dbReference type="PRINTS" id="PR00132">
    <property type="entry name" value="GLHYDRLASE2"/>
</dbReference>
<dbReference type="KEGG" id="cai:Caci_4961"/>
<dbReference type="STRING" id="479433.Caci_4961"/>
<gene>
    <name evidence="9" type="ordered locus">Caci_4961</name>
</gene>
<reference evidence="9 10" key="1">
    <citation type="journal article" date="2009" name="Stand. Genomic Sci.">
        <title>Complete genome sequence of Catenulispora acidiphila type strain (ID 139908).</title>
        <authorList>
            <person name="Copeland A."/>
            <person name="Lapidus A."/>
            <person name="Glavina Del Rio T."/>
            <person name="Nolan M."/>
            <person name="Lucas S."/>
            <person name="Chen F."/>
            <person name="Tice H."/>
            <person name="Cheng J.F."/>
            <person name="Bruce D."/>
            <person name="Goodwin L."/>
            <person name="Pitluck S."/>
            <person name="Mikhailova N."/>
            <person name="Pati A."/>
            <person name="Ivanova N."/>
            <person name="Mavromatis K."/>
            <person name="Chen A."/>
            <person name="Palaniappan K."/>
            <person name="Chain P."/>
            <person name="Land M."/>
            <person name="Hauser L."/>
            <person name="Chang Y.J."/>
            <person name="Jeffries C.D."/>
            <person name="Chertkov O."/>
            <person name="Brettin T."/>
            <person name="Detter J.C."/>
            <person name="Han C."/>
            <person name="Ali Z."/>
            <person name="Tindall B.J."/>
            <person name="Goker M."/>
            <person name="Bristow J."/>
            <person name="Eisen J.A."/>
            <person name="Markowitz V."/>
            <person name="Hugenholtz P."/>
            <person name="Kyrpides N.C."/>
            <person name="Klenk H.P."/>
        </authorList>
    </citation>
    <scope>NUCLEOTIDE SEQUENCE [LARGE SCALE GENOMIC DNA]</scope>
    <source>
        <strain evidence="10">DSM 44928 / JCM 14897 / NBRC 102108 / NRRL B-24433 / ID139908</strain>
    </source>
</reference>